<gene>
    <name evidence="23" type="ORF">DV515_00002451</name>
</gene>
<feature type="signal peptide" evidence="20">
    <location>
        <begin position="1"/>
        <end position="26"/>
    </location>
</feature>
<feature type="chain" id="PRO_5018171328" description="Tumor necrosis factor receptor superfamily member 6" evidence="20">
    <location>
        <begin position="27"/>
        <end position="308"/>
    </location>
</feature>
<dbReference type="GO" id="GO:0036462">
    <property type="term" value="P:TRAIL-activated apoptotic signaling pathway"/>
    <property type="evidence" value="ECO:0007669"/>
    <property type="project" value="TreeGrafter"/>
</dbReference>
<evidence type="ECO:0000313" key="24">
    <source>
        <dbReference type="Proteomes" id="UP000276834"/>
    </source>
</evidence>
<evidence type="ECO:0000259" key="21">
    <source>
        <dbReference type="PROSITE" id="PS50017"/>
    </source>
</evidence>
<comment type="subcellular location">
    <subcellularLocation>
        <location evidence="1">Cell membrane</location>
        <topology evidence="1">Single-pass type I membrane protein</topology>
    </subcellularLocation>
    <subcellularLocation>
        <location evidence="2">Membrane raft</location>
    </subcellularLocation>
</comment>
<evidence type="ECO:0000256" key="14">
    <source>
        <dbReference type="ARBA" id="ARBA00023288"/>
    </source>
</evidence>
<evidence type="ECO:0000256" key="15">
    <source>
        <dbReference type="ARBA" id="ARBA00030181"/>
    </source>
</evidence>
<protein>
    <recommendedName>
        <fullName evidence="3">Tumor necrosis factor receptor superfamily member 6</fullName>
    </recommendedName>
    <alternativeName>
        <fullName evidence="16">Apo-1 antigen</fullName>
    </alternativeName>
    <alternativeName>
        <fullName evidence="17">Apoptosis-mediating surface antigen FAS</fullName>
    </alternativeName>
    <alternativeName>
        <fullName evidence="15">FASLG receptor</fullName>
    </alternativeName>
</protein>
<dbReference type="PANTHER" id="PTHR46330:SF16">
    <property type="entry name" value="TUMOR NECROSIS FACTOR RECEPTOR SUPERFAMILY MEMBER 22"/>
    <property type="match status" value="1"/>
</dbReference>
<dbReference type="PANTHER" id="PTHR46330">
    <property type="entry name" value="TUMOR NECROSIS FACTOR RECEPTOR SUPERFAMILY MEMBER 10B"/>
    <property type="match status" value="1"/>
</dbReference>
<evidence type="ECO:0000256" key="19">
    <source>
        <dbReference type="SAM" id="Phobius"/>
    </source>
</evidence>
<feature type="disulfide bond" evidence="18">
    <location>
        <begin position="87"/>
        <end position="105"/>
    </location>
</feature>
<proteinExistence type="predicted"/>
<keyword evidence="13" id="KW-0325">Glycoprotein</keyword>
<keyword evidence="5" id="KW-0053">Apoptosis</keyword>
<evidence type="ECO:0000256" key="13">
    <source>
        <dbReference type="ARBA" id="ARBA00023180"/>
    </source>
</evidence>
<keyword evidence="7" id="KW-0677">Repeat</keyword>
<dbReference type="Gene3D" id="1.10.533.10">
    <property type="entry name" value="Death Domain, Fas"/>
    <property type="match status" value="1"/>
</dbReference>
<dbReference type="GO" id="GO:0045121">
    <property type="term" value="C:membrane raft"/>
    <property type="evidence" value="ECO:0007669"/>
    <property type="project" value="UniProtKB-SubCell"/>
</dbReference>
<keyword evidence="9 19" id="KW-0472">Membrane</keyword>
<dbReference type="PRINTS" id="PR01680">
    <property type="entry name" value="TNFACTORR6"/>
</dbReference>
<dbReference type="GO" id="GO:0005516">
    <property type="term" value="F:calmodulin binding"/>
    <property type="evidence" value="ECO:0007669"/>
    <property type="project" value="UniProtKB-KW"/>
</dbReference>
<dbReference type="FunFam" id="2.10.50.10:FF:000004">
    <property type="entry name" value="Tumor necrosis factor receptor superfamily member 6"/>
    <property type="match status" value="1"/>
</dbReference>
<keyword evidence="19" id="KW-1133">Transmembrane helix</keyword>
<keyword evidence="4" id="KW-1003">Cell membrane</keyword>
<dbReference type="PROSITE" id="PS50017">
    <property type="entry name" value="DEATH_DOMAIN"/>
    <property type="match status" value="1"/>
</dbReference>
<dbReference type="EMBL" id="QUSF01000004">
    <property type="protein sequence ID" value="RLW10479.1"/>
    <property type="molecule type" value="Genomic_DNA"/>
</dbReference>
<dbReference type="GO" id="GO:0009986">
    <property type="term" value="C:cell surface"/>
    <property type="evidence" value="ECO:0007669"/>
    <property type="project" value="TreeGrafter"/>
</dbReference>
<evidence type="ECO:0000256" key="17">
    <source>
        <dbReference type="ARBA" id="ARBA00032502"/>
    </source>
</evidence>
<feature type="domain" description="TNFR-Cys" evidence="22">
    <location>
        <begin position="64"/>
        <end position="105"/>
    </location>
</feature>
<evidence type="ECO:0000256" key="1">
    <source>
        <dbReference type="ARBA" id="ARBA00004251"/>
    </source>
</evidence>
<dbReference type="InterPro" id="IPR052491">
    <property type="entry name" value="TNFRSF10"/>
</dbReference>
<feature type="transmembrane region" description="Helical" evidence="19">
    <location>
        <begin position="154"/>
        <end position="176"/>
    </location>
</feature>
<dbReference type="SMART" id="SM00208">
    <property type="entry name" value="TNFR"/>
    <property type="match status" value="3"/>
</dbReference>
<evidence type="ECO:0000256" key="9">
    <source>
        <dbReference type="ARBA" id="ARBA00023136"/>
    </source>
</evidence>
<keyword evidence="11 18" id="KW-1015">Disulfide bond</keyword>
<dbReference type="Pfam" id="PF00020">
    <property type="entry name" value="TNFR_c6"/>
    <property type="match status" value="1"/>
</dbReference>
<evidence type="ECO:0000256" key="5">
    <source>
        <dbReference type="ARBA" id="ARBA00022703"/>
    </source>
</evidence>
<accession>A0A3L8T0D7</accession>
<keyword evidence="24" id="KW-1185">Reference proteome</keyword>
<dbReference type="GO" id="GO:0043065">
    <property type="term" value="P:positive regulation of apoptotic process"/>
    <property type="evidence" value="ECO:0007669"/>
    <property type="project" value="TreeGrafter"/>
</dbReference>
<evidence type="ECO:0000256" key="6">
    <source>
        <dbReference type="ARBA" id="ARBA00022729"/>
    </source>
</evidence>
<dbReference type="STRING" id="44316.ENSEGOP00005004016"/>
<dbReference type="Pfam" id="PF00531">
    <property type="entry name" value="Death"/>
    <property type="match status" value="1"/>
</dbReference>
<evidence type="ECO:0000313" key="23">
    <source>
        <dbReference type="EMBL" id="RLW10479.1"/>
    </source>
</evidence>
<sequence>MGAVMGGGRAVGLLLVVLLTMPRARANCGEREYFHQGLCCVFCEAGTFVADHCSASHLKGKCDPCKEGKGFTAHANGLEGCLPCRQCREDQITLRPCTLTQNAECQCKQGYFCNDEGCEICQRISQKYPDGKEIILNSTDTTDPSLINQGKEALVWFIPVLLLSGLSLLVVVAVVVKKLKCNKAASTDKDVEGYLIREPSQIIVKDLSQSELRETFDVFTKEVPPQQWKRLMRTLLQENDIDKIISKFPDNRDEQSYQMLLIWKNRLGKKQCIINLLDALRHIDNKAYYSVSNALKSNNIISKVGAED</sequence>
<dbReference type="InterPro" id="IPR001368">
    <property type="entry name" value="TNFR/NGFR_Cys_rich_reg"/>
</dbReference>
<evidence type="ECO:0000256" key="18">
    <source>
        <dbReference type="PROSITE-ProRule" id="PRU00206"/>
    </source>
</evidence>
<dbReference type="Gene3D" id="2.10.50.10">
    <property type="entry name" value="Tumor Necrosis Factor Receptor, subunit A, domain 2"/>
    <property type="match status" value="2"/>
</dbReference>
<evidence type="ECO:0000256" key="20">
    <source>
        <dbReference type="SAM" id="SignalP"/>
    </source>
</evidence>
<dbReference type="SMART" id="SM00005">
    <property type="entry name" value="DEATH"/>
    <property type="match status" value="1"/>
</dbReference>
<dbReference type="InterPro" id="IPR000488">
    <property type="entry name" value="Death_dom"/>
</dbReference>
<feature type="disulfide bond" evidence="18">
    <location>
        <begin position="84"/>
        <end position="97"/>
    </location>
</feature>
<dbReference type="GO" id="GO:0004888">
    <property type="term" value="F:transmembrane signaling receptor activity"/>
    <property type="evidence" value="ECO:0007669"/>
    <property type="project" value="InterPro"/>
</dbReference>
<reference evidence="23 24" key="1">
    <citation type="journal article" date="2018" name="Proc. R. Soc. B">
        <title>A non-coding region near Follistatin controls head colour polymorphism in the Gouldian finch.</title>
        <authorList>
            <person name="Toomey M.B."/>
            <person name="Marques C.I."/>
            <person name="Andrade P."/>
            <person name="Araujo P.M."/>
            <person name="Sabatino S."/>
            <person name="Gazda M.A."/>
            <person name="Afonso S."/>
            <person name="Lopes R.J."/>
            <person name="Corbo J.C."/>
            <person name="Carneiro M."/>
        </authorList>
    </citation>
    <scope>NUCLEOTIDE SEQUENCE [LARGE SCALE GENOMIC DNA]</scope>
    <source>
        <strain evidence="23">Red01</strain>
        <tissue evidence="23">Muscle</tissue>
    </source>
</reference>
<evidence type="ECO:0000256" key="3">
    <source>
        <dbReference type="ARBA" id="ARBA00015761"/>
    </source>
</evidence>
<dbReference type="OMA" id="IWRKCKP"/>
<evidence type="ECO:0000256" key="7">
    <source>
        <dbReference type="ARBA" id="ARBA00022737"/>
    </source>
</evidence>
<keyword evidence="14" id="KW-0449">Lipoprotein</keyword>
<keyword evidence="19" id="KW-0812">Transmembrane</keyword>
<evidence type="ECO:0000256" key="2">
    <source>
        <dbReference type="ARBA" id="ARBA00004285"/>
    </source>
</evidence>
<dbReference type="InterPro" id="IPR011029">
    <property type="entry name" value="DEATH-like_dom_sf"/>
</dbReference>
<evidence type="ECO:0000256" key="4">
    <source>
        <dbReference type="ARBA" id="ARBA00022475"/>
    </source>
</evidence>
<name>A0A3L8T0D7_CHLGU</name>
<evidence type="ECO:0000256" key="11">
    <source>
        <dbReference type="ARBA" id="ARBA00023157"/>
    </source>
</evidence>
<dbReference type="PROSITE" id="PS50050">
    <property type="entry name" value="TNFR_NGFR_2"/>
    <property type="match status" value="1"/>
</dbReference>
<dbReference type="AlphaFoldDB" id="A0A3L8T0D7"/>
<evidence type="ECO:0000256" key="16">
    <source>
        <dbReference type="ARBA" id="ARBA00032338"/>
    </source>
</evidence>
<comment type="caution">
    <text evidence="18">Lacks conserved residue(s) required for the propagation of feature annotation.</text>
</comment>
<comment type="caution">
    <text evidence="23">The sequence shown here is derived from an EMBL/GenBank/DDBJ whole genome shotgun (WGS) entry which is preliminary data.</text>
</comment>
<dbReference type="GO" id="GO:0005886">
    <property type="term" value="C:plasma membrane"/>
    <property type="evidence" value="ECO:0007669"/>
    <property type="project" value="UniProtKB-SubCell"/>
</dbReference>
<dbReference type="SUPFAM" id="SSF47986">
    <property type="entry name" value="DEATH domain"/>
    <property type="match status" value="1"/>
</dbReference>
<evidence type="ECO:0000256" key="10">
    <source>
        <dbReference type="ARBA" id="ARBA00023139"/>
    </source>
</evidence>
<dbReference type="SUPFAM" id="SSF57586">
    <property type="entry name" value="TNF receptor-like"/>
    <property type="match status" value="2"/>
</dbReference>
<feature type="domain" description="Death" evidence="21">
    <location>
        <begin position="227"/>
        <end position="284"/>
    </location>
</feature>
<evidence type="ECO:0000259" key="22">
    <source>
        <dbReference type="PROSITE" id="PS50050"/>
    </source>
</evidence>
<keyword evidence="10" id="KW-0564">Palmitate</keyword>
<evidence type="ECO:0000256" key="12">
    <source>
        <dbReference type="ARBA" id="ARBA00023170"/>
    </source>
</evidence>
<dbReference type="InterPro" id="IPR008063">
    <property type="entry name" value="Fas_rcpt"/>
</dbReference>
<keyword evidence="12" id="KW-0675">Receptor</keyword>
<dbReference type="OrthoDB" id="8848202at2759"/>
<dbReference type="Proteomes" id="UP000276834">
    <property type="component" value="Unassembled WGS sequence"/>
</dbReference>
<keyword evidence="8" id="KW-0112">Calmodulin-binding</keyword>
<organism evidence="23 24">
    <name type="scientific">Chloebia gouldiae</name>
    <name type="common">Gouldian finch</name>
    <name type="synonym">Erythrura gouldiae</name>
    <dbReference type="NCBI Taxonomy" id="44316"/>
    <lineage>
        <taxon>Eukaryota</taxon>
        <taxon>Metazoa</taxon>
        <taxon>Chordata</taxon>
        <taxon>Craniata</taxon>
        <taxon>Vertebrata</taxon>
        <taxon>Euteleostomi</taxon>
        <taxon>Archelosauria</taxon>
        <taxon>Archosauria</taxon>
        <taxon>Dinosauria</taxon>
        <taxon>Saurischia</taxon>
        <taxon>Theropoda</taxon>
        <taxon>Coelurosauria</taxon>
        <taxon>Aves</taxon>
        <taxon>Neognathae</taxon>
        <taxon>Neoaves</taxon>
        <taxon>Telluraves</taxon>
        <taxon>Australaves</taxon>
        <taxon>Passeriformes</taxon>
        <taxon>Passeroidea</taxon>
        <taxon>Passeridae</taxon>
        <taxon>Chloebia</taxon>
    </lineage>
</organism>
<evidence type="ECO:0000256" key="8">
    <source>
        <dbReference type="ARBA" id="ARBA00022860"/>
    </source>
</evidence>
<dbReference type="GO" id="GO:0006955">
    <property type="term" value="P:immune response"/>
    <property type="evidence" value="ECO:0007669"/>
    <property type="project" value="InterPro"/>
</dbReference>
<keyword evidence="6 20" id="KW-0732">Signal</keyword>
<feature type="repeat" description="TNFR-Cys" evidence="18">
    <location>
        <begin position="64"/>
        <end position="105"/>
    </location>
</feature>